<protein>
    <submittedName>
        <fullName evidence="22">SCN5A protein</fullName>
    </submittedName>
</protein>
<keyword evidence="8" id="KW-0851">Voltage-gated channel</keyword>
<dbReference type="Pfam" id="PF06512">
    <property type="entry name" value="Na_trans_assoc"/>
    <property type="match status" value="1"/>
</dbReference>
<feature type="transmembrane region" description="Helical" evidence="18">
    <location>
        <begin position="6"/>
        <end position="24"/>
    </location>
</feature>
<evidence type="ECO:0000256" key="18">
    <source>
        <dbReference type="SAM" id="Phobius"/>
    </source>
</evidence>
<keyword evidence="11" id="KW-0406">Ion transport</keyword>
<dbReference type="PANTHER" id="PTHR10037:SF208">
    <property type="entry name" value="SODIUM CHANNEL PROTEIN TYPE 10 SUBUNIT ALPHA"/>
    <property type="match status" value="1"/>
</dbReference>
<dbReference type="FunFam" id="1.20.120.350:FF:000005">
    <property type="entry name" value="Sodium channel protein"/>
    <property type="match status" value="1"/>
</dbReference>
<evidence type="ECO:0000256" key="3">
    <source>
        <dbReference type="ARBA" id="ARBA00022475"/>
    </source>
</evidence>
<dbReference type="GO" id="GO:0086010">
    <property type="term" value="P:membrane depolarization during action potential"/>
    <property type="evidence" value="ECO:0007669"/>
    <property type="project" value="TreeGrafter"/>
</dbReference>
<keyword evidence="15" id="KW-0739">Sodium transport</keyword>
<keyword evidence="5 18" id="KW-0812">Transmembrane</keyword>
<keyword evidence="3" id="KW-1003">Cell membrane</keyword>
<evidence type="ECO:0000256" key="1">
    <source>
        <dbReference type="ARBA" id="ARBA00004651"/>
    </source>
</evidence>
<feature type="transmembrane region" description="Helical" evidence="18">
    <location>
        <begin position="130"/>
        <end position="149"/>
    </location>
</feature>
<evidence type="ECO:0000313" key="23">
    <source>
        <dbReference type="Proteomes" id="UP000539032"/>
    </source>
</evidence>
<evidence type="ECO:0000256" key="15">
    <source>
        <dbReference type="ARBA" id="ARBA00023201"/>
    </source>
</evidence>
<feature type="transmembrane region" description="Helical" evidence="18">
    <location>
        <begin position="107"/>
        <end position="124"/>
    </location>
</feature>
<dbReference type="InterPro" id="IPR010526">
    <property type="entry name" value="Na_trans_assoc_dom"/>
</dbReference>
<feature type="transmembrane region" description="Helical" evidence="18">
    <location>
        <begin position="811"/>
        <end position="834"/>
    </location>
</feature>
<evidence type="ECO:0000256" key="2">
    <source>
        <dbReference type="ARBA" id="ARBA00022448"/>
    </source>
</evidence>
<evidence type="ECO:0000256" key="8">
    <source>
        <dbReference type="ARBA" id="ARBA00022882"/>
    </source>
</evidence>
<evidence type="ECO:0000256" key="6">
    <source>
        <dbReference type="ARBA" id="ARBA00022737"/>
    </source>
</evidence>
<dbReference type="PANTHER" id="PTHR10037">
    <property type="entry name" value="VOLTAGE-GATED CATION CHANNEL CALCIUM AND SODIUM"/>
    <property type="match status" value="1"/>
</dbReference>
<evidence type="ECO:0000256" key="11">
    <source>
        <dbReference type="ARBA" id="ARBA00023065"/>
    </source>
</evidence>
<keyword evidence="4" id="KW-0597">Phosphoprotein</keyword>
<feature type="domain" description="Ion transport" evidence="19">
    <location>
        <begin position="3"/>
        <end position="299"/>
    </location>
</feature>
<dbReference type="InterPro" id="IPR043203">
    <property type="entry name" value="VGCC_Ca_Na"/>
</dbReference>
<evidence type="ECO:0000256" key="12">
    <source>
        <dbReference type="ARBA" id="ARBA00023136"/>
    </source>
</evidence>
<evidence type="ECO:0000256" key="16">
    <source>
        <dbReference type="ARBA" id="ARBA00023303"/>
    </source>
</evidence>
<keyword evidence="9 18" id="KW-1133">Transmembrane helix</keyword>
<comment type="subcellular location">
    <subcellularLocation>
        <location evidence="1">Cell membrane</location>
        <topology evidence="1">Multi-pass membrane protein</topology>
    </subcellularLocation>
</comment>
<dbReference type="SUPFAM" id="SSF81324">
    <property type="entry name" value="Voltage-gated potassium channels"/>
    <property type="match status" value="2"/>
</dbReference>
<feature type="transmembrane region" description="Helical" evidence="18">
    <location>
        <begin position="633"/>
        <end position="654"/>
    </location>
</feature>
<dbReference type="Gene3D" id="1.20.120.350">
    <property type="entry name" value="Voltage-gated potassium channels. Chain C"/>
    <property type="match status" value="2"/>
</dbReference>
<name>A0A7L4HMH6_SCOUM</name>
<dbReference type="PRINTS" id="PR01666">
    <property type="entry name" value="NACHANNEL5"/>
</dbReference>
<evidence type="ECO:0000313" key="22">
    <source>
        <dbReference type="EMBL" id="NXX53500.1"/>
    </source>
</evidence>
<dbReference type="InterPro" id="IPR027359">
    <property type="entry name" value="Volt_channel_dom_sf"/>
</dbReference>
<feature type="transmembrane region" description="Helical" evidence="18">
    <location>
        <begin position="265"/>
        <end position="293"/>
    </location>
</feature>
<feature type="compositionally biased region" description="Low complexity" evidence="17">
    <location>
        <begin position="449"/>
        <end position="459"/>
    </location>
</feature>
<feature type="non-terminal residue" evidence="22">
    <location>
        <position position="1"/>
    </location>
</feature>
<proteinExistence type="predicted"/>
<dbReference type="AlphaFoldDB" id="A0A7L4HMH6"/>
<keyword evidence="23" id="KW-1185">Reference proteome</keyword>
<keyword evidence="14" id="KW-0325">Glycoprotein</keyword>
<feature type="transmembrane region" description="Helical" evidence="18">
    <location>
        <begin position="774"/>
        <end position="791"/>
    </location>
</feature>
<dbReference type="InterPro" id="IPR024583">
    <property type="entry name" value="Na_trans_cytopl"/>
</dbReference>
<keyword evidence="16" id="KW-0407">Ion channel</keyword>
<evidence type="ECO:0000256" key="9">
    <source>
        <dbReference type="ARBA" id="ARBA00022989"/>
    </source>
</evidence>
<evidence type="ECO:0000256" key="7">
    <source>
        <dbReference type="ARBA" id="ARBA00022843"/>
    </source>
</evidence>
<keyword evidence="13" id="KW-1015">Disulfide bond</keyword>
<feature type="transmembrane region" description="Helical" evidence="18">
    <location>
        <begin position="75"/>
        <end position="95"/>
    </location>
</feature>
<feature type="region of interest" description="Disordered" evidence="17">
    <location>
        <begin position="346"/>
        <end position="379"/>
    </location>
</feature>
<keyword evidence="10" id="KW-0915">Sodium</keyword>
<feature type="transmembrane region" description="Helical" evidence="18">
    <location>
        <begin position="732"/>
        <end position="754"/>
    </location>
</feature>
<dbReference type="FunFam" id="1.10.287.70:FF:000562">
    <property type="entry name" value="Uncharacterized protein"/>
    <property type="match status" value="1"/>
</dbReference>
<reference evidence="22 23" key="1">
    <citation type="submission" date="2020-02" db="EMBL/GenBank/DDBJ databases">
        <title>Bird 10,000 Genomes (B10K) Project - Family phase.</title>
        <authorList>
            <person name="Zhang G."/>
        </authorList>
    </citation>
    <scope>NUCLEOTIDE SEQUENCE [LARGE SCALE GENOMIC DNA]</scope>
    <source>
        <strain evidence="22">B10K-DU-002-70</strain>
        <tissue evidence="22">Muscle</tissue>
    </source>
</reference>
<dbReference type="GO" id="GO:0005248">
    <property type="term" value="F:voltage-gated sodium channel activity"/>
    <property type="evidence" value="ECO:0007669"/>
    <property type="project" value="InterPro"/>
</dbReference>
<keyword evidence="7" id="KW-0832">Ubl conjugation</keyword>
<evidence type="ECO:0000256" key="13">
    <source>
        <dbReference type="ARBA" id="ARBA00023157"/>
    </source>
</evidence>
<feature type="transmembrane region" description="Helical" evidence="18">
    <location>
        <begin position="603"/>
        <end position="621"/>
    </location>
</feature>
<evidence type="ECO:0000256" key="14">
    <source>
        <dbReference type="ARBA" id="ARBA00023180"/>
    </source>
</evidence>
<keyword evidence="6" id="KW-0677">Repeat</keyword>
<feature type="region of interest" description="Disordered" evidence="17">
    <location>
        <begin position="446"/>
        <end position="466"/>
    </location>
</feature>
<feature type="domain" description="Ion transport" evidence="19">
    <location>
        <begin position="602"/>
        <end position="842"/>
    </location>
</feature>
<dbReference type="Gene3D" id="1.10.287.70">
    <property type="match status" value="2"/>
</dbReference>
<evidence type="ECO:0000256" key="10">
    <source>
        <dbReference type="ARBA" id="ARBA00023053"/>
    </source>
</evidence>
<feature type="domain" description="Voltage-gated Na+ ion channel cytoplasmic" evidence="21">
    <location>
        <begin position="384"/>
        <end position="552"/>
    </location>
</feature>
<dbReference type="OrthoDB" id="2984333at2759"/>
<evidence type="ECO:0000256" key="4">
    <source>
        <dbReference type="ARBA" id="ARBA00022553"/>
    </source>
</evidence>
<comment type="caution">
    <text evidence="22">The sequence shown here is derived from an EMBL/GenBank/DDBJ whole genome shotgun (WGS) entry which is preliminary data.</text>
</comment>
<dbReference type="GO" id="GO:0001518">
    <property type="term" value="C:voltage-gated sodium channel complex"/>
    <property type="evidence" value="ECO:0007669"/>
    <property type="project" value="InterPro"/>
</dbReference>
<keyword evidence="12 18" id="KW-0472">Membrane</keyword>
<accession>A0A7L4HMH6</accession>
<sequence>LTLFTLFIMCTIITNCVFMALTESSKASPSPSWNKYVEFTFTGIYTFESLIKILARGFCLNEFTFLRDPWNWLDFSVIVMAYVGAFSNLGSVSVLRTFRVLRALKTISVVPGLKIIVGALIQSVKKLANVMILTVFCLSVFALLGLQLFKGNLRQNALKNISSLKVFSASVLLYSCSHTRQKQKIRAFLGCRNRNTDNKIQAPLFTITSRTCPPDYRCLPIGPNPDYGFTSFDTFGWAFLSLFRLMTQDYWERLYQQTLRASGKVYILFFMLVIFLGSFYLVNLILAVVTMAYEDQNKATIAETEAKERKFREAMELLQKEQESLAIKGIDILSISSFEASSLSTKEIKERSNRKKRNKSLGIEDNEEQQLPKSHSTENQRKLSFLGLMYGPNANQMKRRLSHGSVFNFQIPALEVDSRTDFGGEESRSAGEQEIQCRSLLVTQMGRRSSVQSQMSQSSHPATPNCVQSSKWANVEDCNGVVSVMGGGSSRVHSLDPVSSEGAMLPPVMEDPGKGDLPAVNDESSMMHLPPHLSVEYFNEALHRQRAASVVSIITSVLEELEESQRRCPPCLNNFALKYLIWDCCPLWLRIKKKVAAFIKDPFIDLTITICIVMNTLFMALEHDNMTDNFKLMLNVGNLVFTGIFTAEMILKIIALDPYYYFQQHWNIFDSIIVTLSLIELSLPKHKGKKERRKGGTLSVLRSFRLLRVFKLAKSWPTLNTLIKIIGNSLGALSNLTLVLGIIVFIFAIVGVQLFGRSYSENSHKINKNGNPRWHMMDFFHSFLVIFRILCGEWIETMWDCMVVAEQPLCLLVFLLVMVIGNLVVLNLFIALLLNSFSTDSLQTAEDDGELNNLRIAFARIHKGFHFVKSVTWDTCCGKLRHIKKAHRKKIKMTAQNPPGFKHEEIKNCKENYNNERTEKNGNKCSGLEDFITNPHIFVCVPIAEAENTSEGFEDDDKLSTFTDIEY</sequence>
<feature type="transmembrane region" description="Helical" evidence="18">
    <location>
        <begin position="666"/>
        <end position="683"/>
    </location>
</feature>
<dbReference type="GO" id="GO:0019228">
    <property type="term" value="P:neuronal action potential"/>
    <property type="evidence" value="ECO:0007669"/>
    <property type="project" value="TreeGrafter"/>
</dbReference>
<dbReference type="FunFam" id="1.20.120.350:FF:000002">
    <property type="entry name" value="Sodium channel protein"/>
    <property type="match status" value="1"/>
</dbReference>
<dbReference type="EMBL" id="VZTL01009506">
    <property type="protein sequence ID" value="NXX53500.1"/>
    <property type="molecule type" value="Genomic_DNA"/>
</dbReference>
<organism evidence="22 23">
    <name type="scientific">Scopus umbretta</name>
    <name type="common">Hammerkop</name>
    <dbReference type="NCBI Taxonomy" id="33581"/>
    <lineage>
        <taxon>Eukaryota</taxon>
        <taxon>Metazoa</taxon>
        <taxon>Chordata</taxon>
        <taxon>Craniata</taxon>
        <taxon>Vertebrata</taxon>
        <taxon>Euteleostomi</taxon>
        <taxon>Archelosauria</taxon>
        <taxon>Archosauria</taxon>
        <taxon>Dinosauria</taxon>
        <taxon>Saurischia</taxon>
        <taxon>Theropoda</taxon>
        <taxon>Coelurosauria</taxon>
        <taxon>Aves</taxon>
        <taxon>Neognathae</taxon>
        <taxon>Neoaves</taxon>
        <taxon>Aequornithes</taxon>
        <taxon>Pelecaniformes</taxon>
        <taxon>Scopidae</taxon>
        <taxon>Scopus</taxon>
    </lineage>
</organism>
<dbReference type="Pfam" id="PF11933">
    <property type="entry name" value="Na_trans_cytopl"/>
    <property type="match status" value="1"/>
</dbReference>
<keyword evidence="2" id="KW-0813">Transport</keyword>
<evidence type="ECO:0000259" key="21">
    <source>
        <dbReference type="Pfam" id="PF11933"/>
    </source>
</evidence>
<dbReference type="InterPro" id="IPR008053">
    <property type="entry name" value="Na_channel_a5su"/>
</dbReference>
<dbReference type="InterPro" id="IPR005821">
    <property type="entry name" value="Ion_trans_dom"/>
</dbReference>
<evidence type="ECO:0000256" key="17">
    <source>
        <dbReference type="SAM" id="MobiDB-lite"/>
    </source>
</evidence>
<evidence type="ECO:0000259" key="20">
    <source>
        <dbReference type="Pfam" id="PF06512"/>
    </source>
</evidence>
<dbReference type="FunFam" id="1.10.287.70:FF:000049">
    <property type="entry name" value="Voltage-dependent sodium channel 2"/>
    <property type="match status" value="1"/>
</dbReference>
<evidence type="ECO:0000256" key="5">
    <source>
        <dbReference type="ARBA" id="ARBA00022692"/>
    </source>
</evidence>
<dbReference type="Proteomes" id="UP000539032">
    <property type="component" value="Unassembled WGS sequence"/>
</dbReference>
<feature type="non-terminal residue" evidence="22">
    <location>
        <position position="967"/>
    </location>
</feature>
<feature type="domain" description="Sodium ion transport-associated" evidence="20">
    <location>
        <begin position="848"/>
        <end position="966"/>
    </location>
</feature>
<gene>
    <name evidence="22" type="primary">Scn5a_2</name>
    <name evidence="22" type="ORF">SCOUMB_R10372</name>
</gene>
<evidence type="ECO:0000259" key="19">
    <source>
        <dbReference type="Pfam" id="PF00520"/>
    </source>
</evidence>
<dbReference type="Pfam" id="PF00520">
    <property type="entry name" value="Ion_trans"/>
    <property type="match status" value="2"/>
</dbReference>